<keyword evidence="6 7" id="KW-0472">Membrane</keyword>
<evidence type="ECO:0000256" key="3">
    <source>
        <dbReference type="ARBA" id="ARBA00022448"/>
    </source>
</evidence>
<keyword evidence="11" id="KW-1185">Reference proteome</keyword>
<dbReference type="SUPFAM" id="SSF161111">
    <property type="entry name" value="Cation efflux protein transmembrane domain-like"/>
    <property type="match status" value="1"/>
</dbReference>
<dbReference type="PANTHER" id="PTHR43840:SF15">
    <property type="entry name" value="MITOCHONDRIAL METAL TRANSPORTER 1-RELATED"/>
    <property type="match status" value="1"/>
</dbReference>
<feature type="transmembrane region" description="Helical" evidence="7">
    <location>
        <begin position="24"/>
        <end position="43"/>
    </location>
</feature>
<evidence type="ECO:0000256" key="1">
    <source>
        <dbReference type="ARBA" id="ARBA00004141"/>
    </source>
</evidence>
<accession>A0A6L5YM24</accession>
<feature type="transmembrane region" description="Helical" evidence="7">
    <location>
        <begin position="95"/>
        <end position="112"/>
    </location>
</feature>
<evidence type="ECO:0000313" key="11">
    <source>
        <dbReference type="Proteomes" id="UP000476055"/>
    </source>
</evidence>
<evidence type="ECO:0000256" key="7">
    <source>
        <dbReference type="SAM" id="Phobius"/>
    </source>
</evidence>
<dbReference type="PANTHER" id="PTHR43840">
    <property type="entry name" value="MITOCHONDRIAL METAL TRANSPORTER 1-RELATED"/>
    <property type="match status" value="1"/>
</dbReference>
<evidence type="ECO:0000259" key="9">
    <source>
        <dbReference type="Pfam" id="PF16916"/>
    </source>
</evidence>
<dbReference type="InterPro" id="IPR027470">
    <property type="entry name" value="Cation_efflux_CTD"/>
</dbReference>
<dbReference type="AlphaFoldDB" id="A0A6L5YM24"/>
<keyword evidence="3" id="KW-0813">Transport</keyword>
<organism evidence="10 11">
    <name type="scientific">Waltera intestinalis</name>
    <dbReference type="NCBI Taxonomy" id="2606635"/>
    <lineage>
        <taxon>Bacteria</taxon>
        <taxon>Bacillati</taxon>
        <taxon>Bacillota</taxon>
        <taxon>Clostridia</taxon>
        <taxon>Lachnospirales</taxon>
        <taxon>Lachnospiraceae</taxon>
        <taxon>Waltera</taxon>
    </lineage>
</organism>
<dbReference type="Proteomes" id="UP000476055">
    <property type="component" value="Unassembled WGS sequence"/>
</dbReference>
<evidence type="ECO:0000259" key="8">
    <source>
        <dbReference type="Pfam" id="PF01545"/>
    </source>
</evidence>
<dbReference type="Pfam" id="PF16916">
    <property type="entry name" value="ZT_dimer"/>
    <property type="match status" value="1"/>
</dbReference>
<proteinExistence type="inferred from homology"/>
<dbReference type="InterPro" id="IPR027469">
    <property type="entry name" value="Cation_efflux_TMD_sf"/>
</dbReference>
<sequence length="389" mass="42376">MVTLLAKLFIRDHENVTDPGVRQAYGILCGIVGICFNLILFTTKALAGLFSHSIAITADAFNNLSDAASSIITLVGFRMAGQKPDSDHPFGHGRIEYISGLLVSILIVLMGFELVKSSVSKIFHPEAPDYSPVIIGILVFSIVVKCYMALYNRRIGTRISSVAMKATAIDSLSDMVATMVVLIGTIVSAASGIIIDGYCGVLVGMFILYSGFVAAKDTISPLLGQPPEPELVQQINDIVLSYDNVIGIHDLIVHNYGPGRTLISLHAEVPADGNIITLHDTIDTIEHELRRKLNCNAVIHMDPVSTSDPETLSLKAEVSGYLDQIDPKLSMHDFRIVKGPTHTNVIFDIVIPYDYPVSDQKVMDSITKRIQTSHPDFFTVIEVDKAVVQ</sequence>
<dbReference type="Pfam" id="PF01545">
    <property type="entry name" value="Cation_efflux"/>
    <property type="match status" value="1"/>
</dbReference>
<feature type="domain" description="Cation efflux protein transmembrane" evidence="8">
    <location>
        <begin position="31"/>
        <end position="223"/>
    </location>
</feature>
<dbReference type="FunFam" id="1.20.1510.10:FF:000006">
    <property type="entry name" value="Divalent cation efflux transporter"/>
    <property type="match status" value="1"/>
</dbReference>
<feature type="transmembrane region" description="Helical" evidence="7">
    <location>
        <begin position="132"/>
        <end position="151"/>
    </location>
</feature>
<dbReference type="Gene3D" id="1.20.1510.10">
    <property type="entry name" value="Cation efflux protein transmembrane domain"/>
    <property type="match status" value="1"/>
</dbReference>
<dbReference type="GO" id="GO:0016020">
    <property type="term" value="C:membrane"/>
    <property type="evidence" value="ECO:0007669"/>
    <property type="project" value="UniProtKB-SubCell"/>
</dbReference>
<comment type="caution">
    <text evidence="10">The sequence shown here is derived from an EMBL/GenBank/DDBJ whole genome shotgun (WGS) entry which is preliminary data.</text>
</comment>
<keyword evidence="4 7" id="KW-0812">Transmembrane</keyword>
<dbReference type="SUPFAM" id="SSF160240">
    <property type="entry name" value="Cation efflux protein cytoplasmic domain-like"/>
    <property type="match status" value="1"/>
</dbReference>
<dbReference type="InterPro" id="IPR058533">
    <property type="entry name" value="Cation_efflux_TM"/>
</dbReference>
<evidence type="ECO:0000256" key="5">
    <source>
        <dbReference type="ARBA" id="ARBA00022989"/>
    </source>
</evidence>
<dbReference type="GO" id="GO:0008324">
    <property type="term" value="F:monoatomic cation transmembrane transporter activity"/>
    <property type="evidence" value="ECO:0007669"/>
    <property type="project" value="InterPro"/>
</dbReference>
<dbReference type="EMBL" id="VUMU01000014">
    <property type="protein sequence ID" value="MST58712.1"/>
    <property type="molecule type" value="Genomic_DNA"/>
</dbReference>
<dbReference type="RefSeq" id="WP_154497030.1">
    <property type="nucleotide sequence ID" value="NZ_VUMU01000014.1"/>
</dbReference>
<dbReference type="InterPro" id="IPR002524">
    <property type="entry name" value="Cation_efflux"/>
</dbReference>
<gene>
    <name evidence="10" type="ORF">FYJ59_10780</name>
</gene>
<evidence type="ECO:0000256" key="4">
    <source>
        <dbReference type="ARBA" id="ARBA00022692"/>
    </source>
</evidence>
<dbReference type="InterPro" id="IPR050291">
    <property type="entry name" value="CDF_Transporter"/>
</dbReference>
<dbReference type="Gene3D" id="3.30.70.1350">
    <property type="entry name" value="Cation efflux protein, cytoplasmic domain"/>
    <property type="match status" value="1"/>
</dbReference>
<comment type="subcellular location">
    <subcellularLocation>
        <location evidence="1">Membrane</location>
        <topology evidence="1">Multi-pass membrane protein</topology>
    </subcellularLocation>
</comment>
<evidence type="ECO:0000256" key="6">
    <source>
        <dbReference type="ARBA" id="ARBA00023136"/>
    </source>
</evidence>
<name>A0A6L5YM24_9FIRM</name>
<evidence type="ECO:0000256" key="2">
    <source>
        <dbReference type="ARBA" id="ARBA00008114"/>
    </source>
</evidence>
<evidence type="ECO:0000313" key="10">
    <source>
        <dbReference type="EMBL" id="MST58712.1"/>
    </source>
</evidence>
<keyword evidence="5 7" id="KW-1133">Transmembrane helix</keyword>
<feature type="domain" description="Cation efflux protein cytoplasmic" evidence="9">
    <location>
        <begin position="227"/>
        <end position="303"/>
    </location>
</feature>
<dbReference type="NCBIfam" id="TIGR01297">
    <property type="entry name" value="CDF"/>
    <property type="match status" value="1"/>
</dbReference>
<feature type="transmembrane region" description="Helical" evidence="7">
    <location>
        <begin position="172"/>
        <end position="189"/>
    </location>
</feature>
<reference evidence="10 11" key="1">
    <citation type="submission" date="2019-08" db="EMBL/GenBank/DDBJ databases">
        <title>In-depth cultivation of the pig gut microbiome towards novel bacterial diversity and tailored functional studies.</title>
        <authorList>
            <person name="Wylensek D."/>
            <person name="Hitch T.C.A."/>
            <person name="Clavel T."/>
        </authorList>
    </citation>
    <scope>NUCLEOTIDE SEQUENCE [LARGE SCALE GENOMIC DNA]</scope>
    <source>
        <strain evidence="10 11">WCA3-601-WT-6H</strain>
    </source>
</reference>
<comment type="similarity">
    <text evidence="2">Belongs to the cation diffusion facilitator (CDF) transporter (TC 2.A.4) family.</text>
</comment>
<protein>
    <submittedName>
        <fullName evidence="10">Cation transporter</fullName>
    </submittedName>
</protein>
<dbReference type="InterPro" id="IPR036837">
    <property type="entry name" value="Cation_efflux_CTD_sf"/>
</dbReference>